<evidence type="ECO:0000313" key="2">
    <source>
        <dbReference type="EMBL" id="MCG4960010.1"/>
    </source>
</evidence>
<reference evidence="5 6" key="1">
    <citation type="submission" date="2018-08" db="EMBL/GenBank/DDBJ databases">
        <title>A genome reference for cultivated species of the human gut microbiota.</title>
        <authorList>
            <person name="Zou Y."/>
            <person name="Xue W."/>
            <person name="Luo G."/>
        </authorList>
    </citation>
    <scope>NUCLEOTIDE SEQUENCE [LARGE SCALE GENOMIC DNA]</scope>
    <source>
        <strain evidence="3 5">AF14-6AC</strain>
        <strain evidence="4 6">OF03-11</strain>
    </source>
</reference>
<accession>A0A412W922</accession>
<feature type="signal peptide" evidence="1">
    <location>
        <begin position="1"/>
        <end position="19"/>
    </location>
</feature>
<dbReference type="Proteomes" id="UP001199750">
    <property type="component" value="Unassembled WGS sequence"/>
</dbReference>
<keyword evidence="1" id="KW-0732">Signal</keyword>
<dbReference type="RefSeq" id="WP_013611976.1">
    <property type="nucleotide sequence ID" value="NZ_JABWDG010000024.1"/>
</dbReference>
<evidence type="ECO:0008006" key="7">
    <source>
        <dbReference type="Google" id="ProtNLM"/>
    </source>
</evidence>
<gene>
    <name evidence="3" type="ORF">DWW24_14875</name>
    <name evidence="4" type="ORF">DXA53_12440</name>
    <name evidence="2" type="ORF">L0P03_09130</name>
</gene>
<comment type="caution">
    <text evidence="3">The sequence shown here is derived from an EMBL/GenBank/DDBJ whole genome shotgun (WGS) entry which is preliminary data.</text>
</comment>
<reference evidence="2" key="2">
    <citation type="submission" date="2022-01" db="EMBL/GenBank/DDBJ databases">
        <title>Collection of gut derived symbiotic bacterial strains cultured from healthy donors.</title>
        <authorList>
            <person name="Lin H."/>
            <person name="Kohout C."/>
            <person name="Waligurski E."/>
            <person name="Pamer E.G."/>
        </authorList>
    </citation>
    <scope>NUCLEOTIDE SEQUENCE</scope>
    <source>
        <strain evidence="2">DFI.1.149</strain>
    </source>
</reference>
<evidence type="ECO:0000313" key="6">
    <source>
        <dbReference type="Proteomes" id="UP000284434"/>
    </source>
</evidence>
<dbReference type="GeneID" id="61274985"/>
<evidence type="ECO:0000256" key="1">
    <source>
        <dbReference type="SAM" id="SignalP"/>
    </source>
</evidence>
<dbReference type="Proteomes" id="UP000283426">
    <property type="component" value="Unassembled WGS sequence"/>
</dbReference>
<evidence type="ECO:0000313" key="3">
    <source>
        <dbReference type="EMBL" id="RGV21679.1"/>
    </source>
</evidence>
<proteinExistence type="predicted"/>
<dbReference type="AlphaFoldDB" id="A0A412W922"/>
<dbReference type="EMBL" id="QRYW01000034">
    <property type="protein sequence ID" value="RGV21679.1"/>
    <property type="molecule type" value="Genomic_DNA"/>
</dbReference>
<dbReference type="EMBL" id="QSCO01000017">
    <property type="protein sequence ID" value="RGY05575.1"/>
    <property type="molecule type" value="Genomic_DNA"/>
</dbReference>
<evidence type="ECO:0000313" key="4">
    <source>
        <dbReference type="EMBL" id="RGY05575.1"/>
    </source>
</evidence>
<dbReference type="OMA" id="RINDHYK"/>
<dbReference type="EMBL" id="JAKNDN010000015">
    <property type="protein sequence ID" value="MCG4960010.1"/>
    <property type="molecule type" value="Genomic_DNA"/>
</dbReference>
<dbReference type="Proteomes" id="UP000284434">
    <property type="component" value="Unassembled WGS sequence"/>
</dbReference>
<name>A0A412W922_9BACT</name>
<feature type="chain" id="PRO_5042713579" description="DUF4369 domain-containing protein" evidence="1">
    <location>
        <begin position="20"/>
        <end position="323"/>
    </location>
</feature>
<protein>
    <recommendedName>
        <fullName evidence="7">DUF4369 domain-containing protein</fullName>
    </recommendedName>
</protein>
<organism evidence="3 5">
    <name type="scientific">Odoribacter splanchnicus</name>
    <dbReference type="NCBI Taxonomy" id="28118"/>
    <lineage>
        <taxon>Bacteria</taxon>
        <taxon>Pseudomonadati</taxon>
        <taxon>Bacteroidota</taxon>
        <taxon>Bacteroidia</taxon>
        <taxon>Bacteroidales</taxon>
        <taxon>Odoribacteraceae</taxon>
        <taxon>Odoribacter</taxon>
    </lineage>
</organism>
<evidence type="ECO:0000313" key="5">
    <source>
        <dbReference type="Proteomes" id="UP000283426"/>
    </source>
</evidence>
<sequence length="323" mass="37541">MKKILVCMLVCLFCAGVQAQKTAKIKATAVGYTGKVIDFEFIDNTANNQQFPFKDNQLMEFEVELKEPGLMKVNAWLWMIVCPGDEIEMAIQFQGKNYKHVEFKGTPAAVTLNSAIRDGRMVRINDHYKTNPLAAVVTQVPVQTYYDACLRNWKKEQEILEGIRDKVDPFAFNYIHAELEGMYLDNLVKYPFIVSDVNKKPLQECTPKGYWEALDGYQVKSDKASLKSYAYIGWLIDYLEYREKCEARKAGKEYKPAGNMEEMYEKLSKVYEGDVRDAVLYLFLYNAISKQQDFDVIKTLSKDYFKKYNKNKKFKKELTEMQK</sequence>